<dbReference type="SUPFAM" id="SSF52540">
    <property type="entry name" value="P-loop containing nucleoside triphosphate hydrolases"/>
    <property type="match status" value="1"/>
</dbReference>
<dbReference type="EMBL" id="CP014859">
    <property type="protein sequence ID" value="AOS64550.1"/>
    <property type="molecule type" value="Genomic_DNA"/>
</dbReference>
<keyword evidence="2" id="KW-1185">Reference proteome</keyword>
<evidence type="ECO:0000313" key="1">
    <source>
        <dbReference type="EMBL" id="AOS64550.1"/>
    </source>
</evidence>
<reference evidence="2" key="1">
    <citation type="submission" date="2016-03" db="EMBL/GenBank/DDBJ databases">
        <title>Complete genome sequence of the type strain Actinoalloteichus hymeniacidonis DSM 45092.</title>
        <authorList>
            <person name="Schaffert L."/>
            <person name="Albersmeier A."/>
            <person name="Winkler A."/>
            <person name="Kalinowski J."/>
            <person name="Zotchev S."/>
            <person name="Ruckert C."/>
        </authorList>
    </citation>
    <scope>NUCLEOTIDE SEQUENCE [LARGE SCALE GENOMIC DNA]</scope>
    <source>
        <strain evidence="2">HPA177(T) (DSM 45092(T))</strain>
    </source>
</reference>
<accession>A0AAC9HU43</accession>
<dbReference type="Gene3D" id="3.40.50.300">
    <property type="entry name" value="P-loop containing nucleotide triphosphate hydrolases"/>
    <property type="match status" value="1"/>
</dbReference>
<evidence type="ECO:0000313" key="2">
    <source>
        <dbReference type="Proteomes" id="UP000095210"/>
    </source>
</evidence>
<proteinExistence type="predicted"/>
<name>A0AAC9HU43_9PSEU</name>
<dbReference type="KEGG" id="ahm:TL08_18795"/>
<dbReference type="InterPro" id="IPR027417">
    <property type="entry name" value="P-loop_NTPase"/>
</dbReference>
<dbReference type="Proteomes" id="UP000095210">
    <property type="component" value="Chromosome"/>
</dbReference>
<gene>
    <name evidence="1" type="ORF">TL08_18795</name>
</gene>
<sequence>MLIGGTSNTGKSTVARLVADRLGFELVATDRLARHPGRPWPQPDWIPPPHVAEHYRTLSLDELIAAMLEHHRRLRPRIAELITGAASRTSAGPARSSVDRPGLVLEGSALWPADIAALDVAGTAAVWLGASEEVLTARMHAASGYHRLPADDRLPIDGFLARSLRHQTMLLDSVSRLGSEHLDTGDGRPPEALAETVLAAVAPHPS</sequence>
<protein>
    <submittedName>
        <fullName evidence="1">AAA domain</fullName>
    </submittedName>
</protein>
<dbReference type="AlphaFoldDB" id="A0AAC9HU43"/>
<organism evidence="1 2">
    <name type="scientific">Actinoalloteichus hymeniacidonis</name>
    <dbReference type="NCBI Taxonomy" id="340345"/>
    <lineage>
        <taxon>Bacteria</taxon>
        <taxon>Bacillati</taxon>
        <taxon>Actinomycetota</taxon>
        <taxon>Actinomycetes</taxon>
        <taxon>Pseudonocardiales</taxon>
        <taxon>Pseudonocardiaceae</taxon>
        <taxon>Actinoalloteichus</taxon>
    </lineage>
</organism>